<reference evidence="1 2" key="1">
    <citation type="journal article" date="2022" name="Nat. Ecol. Evol.">
        <title>A masculinizing supergene underlies an exaggerated male reproductive morph in a spider.</title>
        <authorList>
            <person name="Hendrickx F."/>
            <person name="De Corte Z."/>
            <person name="Sonet G."/>
            <person name="Van Belleghem S.M."/>
            <person name="Kostlbacher S."/>
            <person name="Vangestel C."/>
        </authorList>
    </citation>
    <scope>NUCLEOTIDE SEQUENCE [LARGE SCALE GENOMIC DNA]</scope>
    <source>
        <strain evidence="1">W744_W776</strain>
    </source>
</reference>
<dbReference type="EMBL" id="JAFNEN010001126">
    <property type="protein sequence ID" value="KAG8174849.1"/>
    <property type="molecule type" value="Genomic_DNA"/>
</dbReference>
<dbReference type="AlphaFoldDB" id="A0AAV6TTR3"/>
<gene>
    <name evidence="1" type="ORF">JTE90_007628</name>
</gene>
<comment type="caution">
    <text evidence="1">The sequence shown here is derived from an EMBL/GenBank/DDBJ whole genome shotgun (WGS) entry which is preliminary data.</text>
</comment>
<accession>A0AAV6TTR3</accession>
<dbReference type="Proteomes" id="UP000827092">
    <property type="component" value="Unassembled WGS sequence"/>
</dbReference>
<protein>
    <submittedName>
        <fullName evidence="1">Uncharacterized protein</fullName>
    </submittedName>
</protein>
<evidence type="ECO:0000313" key="1">
    <source>
        <dbReference type="EMBL" id="KAG8174849.1"/>
    </source>
</evidence>
<sequence>MANNNEIDYDSLLLLTPDMVKELIPKIGVRAKFINKLKELVGSQYPTTNKTEIEGTHLEIIEQTEGLSSNTILPSNWENETSVQTSTPKLGADHLDSDLNKLLNQSSTGLYINAQYENQKELNHMTRQKLVGLIVNELIEQRLETQRVKNSEFEEIAFNIVKQFPTESAHTYYIAPLTEGPRQRISKGKLVDKFRNSLRVYRSVDLLPEKKNNEDSNEFSEESQSLLGSNKDWKDLCKLLSLATLCPPNFRIGAEKRKQWKPSILESQEGFILYIKPGNNVQEEITRKREKMSVMNLTVQPFIIVTGEQSDLDSYICIDKILYSVSSPLKAVD</sequence>
<keyword evidence="2" id="KW-1185">Reference proteome</keyword>
<organism evidence="1 2">
    <name type="scientific">Oedothorax gibbosus</name>
    <dbReference type="NCBI Taxonomy" id="931172"/>
    <lineage>
        <taxon>Eukaryota</taxon>
        <taxon>Metazoa</taxon>
        <taxon>Ecdysozoa</taxon>
        <taxon>Arthropoda</taxon>
        <taxon>Chelicerata</taxon>
        <taxon>Arachnida</taxon>
        <taxon>Araneae</taxon>
        <taxon>Araneomorphae</taxon>
        <taxon>Entelegynae</taxon>
        <taxon>Araneoidea</taxon>
        <taxon>Linyphiidae</taxon>
        <taxon>Erigoninae</taxon>
        <taxon>Oedothorax</taxon>
    </lineage>
</organism>
<proteinExistence type="predicted"/>
<evidence type="ECO:0000313" key="2">
    <source>
        <dbReference type="Proteomes" id="UP000827092"/>
    </source>
</evidence>
<name>A0AAV6TTR3_9ARAC</name>